<dbReference type="Pfam" id="PF20247">
    <property type="entry name" value="DUF6602"/>
    <property type="match status" value="1"/>
</dbReference>
<accession>A0A4P8HIY3</accession>
<dbReference type="EMBL" id="CP040017">
    <property type="protein sequence ID" value="QCP09533.1"/>
    <property type="molecule type" value="Genomic_DNA"/>
</dbReference>
<evidence type="ECO:0000259" key="1">
    <source>
        <dbReference type="Pfam" id="PF20247"/>
    </source>
</evidence>
<organism evidence="2 5">
    <name type="scientific">Pseudoduganella umbonata</name>
    <dbReference type="NCBI Taxonomy" id="864828"/>
    <lineage>
        <taxon>Bacteria</taxon>
        <taxon>Pseudomonadati</taxon>
        <taxon>Pseudomonadota</taxon>
        <taxon>Betaproteobacteria</taxon>
        <taxon>Burkholderiales</taxon>
        <taxon>Oxalobacteraceae</taxon>
        <taxon>Telluria group</taxon>
        <taxon>Pseudoduganella</taxon>
    </lineage>
</organism>
<dbReference type="Proteomes" id="UP000298763">
    <property type="component" value="Chromosome"/>
</dbReference>
<dbReference type="OrthoDB" id="9110804at2"/>
<keyword evidence="4" id="KW-1185">Reference proteome</keyword>
<dbReference type="AlphaFoldDB" id="A0A4P8HIY3"/>
<dbReference type="Proteomes" id="UP000584325">
    <property type="component" value="Unassembled WGS sequence"/>
</dbReference>
<dbReference type="RefSeq" id="WP_137312420.1">
    <property type="nucleotide sequence ID" value="NZ_CP040017.1"/>
</dbReference>
<dbReference type="EMBL" id="JACHXS010000001">
    <property type="protein sequence ID" value="MBB3219444.1"/>
    <property type="molecule type" value="Genomic_DNA"/>
</dbReference>
<dbReference type="CDD" id="cd21173">
    <property type="entry name" value="NucC-like"/>
    <property type="match status" value="1"/>
</dbReference>
<evidence type="ECO:0000313" key="3">
    <source>
        <dbReference type="EMBL" id="QCP09533.1"/>
    </source>
</evidence>
<dbReference type="InterPro" id="IPR046537">
    <property type="entry name" value="DUF6602"/>
</dbReference>
<name>A0A4P8HIY3_9BURK</name>
<feature type="domain" description="DUF6602" evidence="1">
    <location>
        <begin position="30"/>
        <end position="129"/>
    </location>
</feature>
<evidence type="ECO:0000313" key="5">
    <source>
        <dbReference type="Proteomes" id="UP000584325"/>
    </source>
</evidence>
<reference evidence="3 4" key="1">
    <citation type="submission" date="2019-05" db="EMBL/GenBank/DDBJ databases">
        <title>Draft Genome Sequences of Six Type Strains of the Genus Massilia.</title>
        <authorList>
            <person name="Miess H."/>
            <person name="Frediansyhah A."/>
            <person name="Gross H."/>
        </authorList>
    </citation>
    <scope>NUCLEOTIDE SEQUENCE [LARGE SCALE GENOMIC DNA]</scope>
    <source>
        <strain evidence="3 4">DSMZ 26121</strain>
    </source>
</reference>
<sequence length="503" mass="55812">MNEHSVNPLIIAIGARMEGILAESDVVNDVFKHNVMRGSAREMFVEEFLRPFLPPSIGIGTGEIINHGGDRSKQLDVVLYNKGMIPPFISRNSTVGLFPWESVIAVIEVKSTITASICDDALLNALSVQTVVRNTERKDVLLGGVEDPEDAESRSAVPYYIFAFSSDQTIPFKEWSRLDGRAAQWSGKYKLAAAEQEKIKQALAVSGLSAEVTRDHYRDLAKASKDLEEATPYLEISSTSVHGIYVPHMDSRYKNMTVNLFPATKQRNAYHHCTFENQASLKPAARIYEAAYFLQMILGSYEAMSLVRKGYSIRRYFERRPEQWVDPESLTNLAEELERVFERPTESGVKQSPAYPVFYGGVRAMLDAVLAFPDYKTLLAINDELLVYLRRMDPAQSNLIRISNETGSGAITITRLVAKSKGAPKSTGETAFETMIMSPPVNLRKELAKHNVTIGMAEVTDGDPEISAFGQNFGYVEVVHALIADSLRAAQAKQLPPVPPEAV</sequence>
<proteinExistence type="predicted"/>
<protein>
    <recommendedName>
        <fullName evidence="1">DUF6602 domain-containing protein</fullName>
    </recommendedName>
</protein>
<evidence type="ECO:0000313" key="4">
    <source>
        <dbReference type="Proteomes" id="UP000298763"/>
    </source>
</evidence>
<gene>
    <name evidence="3" type="ORF">FCL38_03175</name>
    <name evidence="2" type="ORF">FHS02_000231</name>
</gene>
<reference evidence="2 5" key="2">
    <citation type="submission" date="2020-08" db="EMBL/GenBank/DDBJ databases">
        <title>Genomic Encyclopedia of Type Strains, Phase III (KMG-III): the genomes of soil and plant-associated and newly described type strains.</title>
        <authorList>
            <person name="Whitman W."/>
        </authorList>
    </citation>
    <scope>NUCLEOTIDE SEQUENCE [LARGE SCALE GENOMIC DNA]</scope>
    <source>
        <strain evidence="2 5">CECT 7753</strain>
    </source>
</reference>
<evidence type="ECO:0000313" key="2">
    <source>
        <dbReference type="EMBL" id="MBB3219444.1"/>
    </source>
</evidence>